<evidence type="ECO:0000313" key="1">
    <source>
        <dbReference type="EMBL" id="ALO26008.1"/>
    </source>
</evidence>
<dbReference type="Proteomes" id="UP000058857">
    <property type="component" value="Chromosome 1"/>
</dbReference>
<sequence length="1228" mass="141172">MSDLMADHSRTFRELAKITDPGLFERLATSVLRLGCPELYSNLTHPGMNSKGRTVKSPVDGLSFVPNSDPLHMVIAHHSTVERDDLRNKWLLDPKNVKHRAKSSTPTPGDVIKAIELFEKFKRDNPGTKATLALTTNREPDHLLHSDVVSFGKNKSISIDVWSASRIADILDNTPKGQWLRKEYLGIEQQLLSEELLHEISRKSLNKLNHATSSDDVLIDREIDSALDYNLFPLVFLVGESGMGKTTIARKYLKRHVEGSGFALVFNAGQLAEKCSIEKAIYNELNNHFSNLEKDSDASVLDLCSPEKPLLILIEDINRVNQTQMIIDNLISWIPGSKEKERVRCNWQVLCPIWPEYLEYLPSQKRDRSLYITLSIQRYSQEEASSAIIRQGEYFNREVTQFEANRIAEELGNDPLLIDLFDFENTKVSPDIIDNFIEKEFALISLENRKFAKSDYLSVLSHLAERMLSQRNLEPAWAEVRRWFPSESFQLARLSEIVWKGTVLSLVKSGNQEIVKFRHERIRSATLSIAIRDMLIFGQTDSEVFSDPFYAEEIGKAITDIQVKDEILEFIKLNNPLSLFYVLQKTVVKKDVPNAGIVSAIKDFLKSEIGQSISNFSLRDQALRILENIESPCVTEIVGLFKERSFSYYFALFVNGSLSAGIQICQMLEPGVNAPWRDLKIDFIKKKFKGNLINSLNNYLFQDKLNRQQRMGALRLAGYLTDERLSSAILYSWENDDGRLDVLDDYLFAAAQCCGNRPDEIIGPICAEWATISDEPAQKGNYSPRQRISADGLDWAFSRSISEPALLYFIERAKSEDLHWPITSMISHIDYPRAILHLVKKFADYEKDKEEGSFWPFISFIHDYWRRRQEQGRPMSEVVREELLKIWSDLKNEYHLRTQALFMWSATKKESDLFYLRNSDFKVGIENEIIRLRAFYQDPLVIQELLSKLKGGQGDNLWRLAKYIPSNEYIDLLENYLKGLKGGSDQRSNMDHAVSDLMMYLDPVAIGNLLLKYWEKIKDSSLYIQTALYFSNPSLLKLVEASVQESDNPNKLFEHIVFQWGIGVEGTHGVKNEQQLLVLVPYLSLLGDSQFSMLWDLCNKNGWLEFRREYLDGMVKSDKERKIYYLDNEDIRSALDRELKFGPHYSVDFFIENYLKANASLQALLSVAREWLDEKKSIEALNLIAQIIAVVGKRKDIEILKFDNYGQLEGGAQIVEDTKFVLYRRTLT</sequence>
<dbReference type="InterPro" id="IPR027417">
    <property type="entry name" value="P-loop_NTPase"/>
</dbReference>
<organism evidence="1">
    <name type="scientific">Leptospira borgpetersenii serovar Ballum</name>
    <dbReference type="NCBI Taxonomy" id="280505"/>
    <lineage>
        <taxon>Bacteria</taxon>
        <taxon>Pseudomonadati</taxon>
        <taxon>Spirochaetota</taxon>
        <taxon>Spirochaetia</taxon>
        <taxon>Leptospirales</taxon>
        <taxon>Leptospiraceae</taxon>
        <taxon>Leptospira</taxon>
    </lineage>
</organism>
<proteinExistence type="predicted"/>
<dbReference type="PATRIC" id="fig|280505.15.peg.1688"/>
<protein>
    <submittedName>
        <fullName evidence="1">Uncharacterized protein</fullName>
    </submittedName>
</protein>
<name>A0A0S2IQW6_LEPBO</name>
<evidence type="ECO:0000313" key="2">
    <source>
        <dbReference type="Proteomes" id="UP000058857"/>
    </source>
</evidence>
<dbReference type="Gene3D" id="3.40.50.300">
    <property type="entry name" value="P-loop containing nucleotide triphosphate hydrolases"/>
    <property type="match status" value="1"/>
</dbReference>
<reference evidence="1 2" key="1">
    <citation type="journal article" date="2015" name="PLoS Negl. Trop. Dis.">
        <title>Distribution of Plasmids in Distinct Leptospira Pathogenic Species.</title>
        <authorList>
            <person name="Wang Y."/>
            <person name="Zhuang X."/>
            <person name="Zhong Y."/>
            <person name="Zhang C."/>
            <person name="Zhang Y."/>
            <person name="Zeng L."/>
            <person name="Zhu Y."/>
            <person name="He P."/>
            <person name="Dong K."/>
            <person name="Pal U."/>
            <person name="Guo X."/>
            <person name="Qin J."/>
        </authorList>
    </citation>
    <scope>NUCLEOTIDE SEQUENCE [LARGE SCALE GENOMIC DNA]</scope>
    <source>
        <strain evidence="1 2">56604</strain>
    </source>
</reference>
<dbReference type="SUPFAM" id="SSF52540">
    <property type="entry name" value="P-loop containing nucleoside triphosphate hydrolases"/>
    <property type="match status" value="1"/>
</dbReference>
<dbReference type="EMBL" id="CP012029">
    <property type="protein sequence ID" value="ALO26008.1"/>
    <property type="molecule type" value="Genomic_DNA"/>
</dbReference>
<accession>A0A0S2IQW6</accession>
<dbReference type="AlphaFoldDB" id="A0A0S2IQW6"/>
<gene>
    <name evidence="1" type="ORF">LBBP_01721</name>
</gene>